<dbReference type="PRINTS" id="PR00463">
    <property type="entry name" value="EP450I"/>
</dbReference>
<keyword evidence="5 13" id="KW-0812">Transmembrane</keyword>
<evidence type="ECO:0000256" key="7">
    <source>
        <dbReference type="ARBA" id="ARBA00022989"/>
    </source>
</evidence>
<keyword evidence="14" id="KW-0489">Methyltransferase</keyword>
<reference evidence="14 15" key="1">
    <citation type="submission" date="2020-05" db="EMBL/GenBank/DDBJ databases">
        <title>Identification and distribution of gene clusters putatively required for synthesis of sphingolipid metabolism inhibitors in phylogenetically diverse species of the filamentous fungus Fusarium.</title>
        <authorList>
            <person name="Kim H.-S."/>
            <person name="Busman M."/>
            <person name="Brown D.W."/>
            <person name="Divon H."/>
            <person name="Uhlig S."/>
            <person name="Proctor R.H."/>
        </authorList>
    </citation>
    <scope>NUCLEOTIDE SEQUENCE [LARGE SCALE GENOMIC DNA]</scope>
    <source>
        <strain evidence="14 15">NRRL 36939</strain>
    </source>
</reference>
<proteinExistence type="inferred from homology"/>
<dbReference type="GO" id="GO:0016020">
    <property type="term" value="C:membrane"/>
    <property type="evidence" value="ECO:0007669"/>
    <property type="project" value="UniProtKB-SubCell"/>
</dbReference>
<keyword evidence="11 13" id="KW-0472">Membrane</keyword>
<dbReference type="OrthoDB" id="6692864at2759"/>
<feature type="binding site" description="axial binding residue" evidence="12">
    <location>
        <position position="501"/>
    </location>
    <ligand>
        <name>heme</name>
        <dbReference type="ChEBI" id="CHEBI:30413"/>
    </ligand>
    <ligandPart>
        <name>Fe</name>
        <dbReference type="ChEBI" id="CHEBI:18248"/>
    </ligandPart>
</feature>
<gene>
    <name evidence="14" type="ORF">FPCIR_7964</name>
</gene>
<dbReference type="GO" id="GO:0016705">
    <property type="term" value="F:oxidoreductase activity, acting on paired donors, with incorporation or reduction of molecular oxygen"/>
    <property type="evidence" value="ECO:0007669"/>
    <property type="project" value="InterPro"/>
</dbReference>
<evidence type="ECO:0000256" key="4">
    <source>
        <dbReference type="ARBA" id="ARBA00022617"/>
    </source>
</evidence>
<comment type="cofactor">
    <cofactor evidence="1 12">
        <name>heme</name>
        <dbReference type="ChEBI" id="CHEBI:30413"/>
    </cofactor>
</comment>
<evidence type="ECO:0000256" key="13">
    <source>
        <dbReference type="SAM" id="Phobius"/>
    </source>
</evidence>
<comment type="subcellular location">
    <subcellularLocation>
        <location evidence="2">Membrane</location>
    </subcellularLocation>
</comment>
<dbReference type="Gene3D" id="1.10.630.10">
    <property type="entry name" value="Cytochrome P450"/>
    <property type="match status" value="1"/>
</dbReference>
<dbReference type="Proteomes" id="UP000546213">
    <property type="component" value="Unassembled WGS sequence"/>
</dbReference>
<dbReference type="PRINTS" id="PR00385">
    <property type="entry name" value="P450"/>
</dbReference>
<dbReference type="AlphaFoldDB" id="A0A8H5L7S2"/>
<evidence type="ECO:0000256" key="5">
    <source>
        <dbReference type="ARBA" id="ARBA00022692"/>
    </source>
</evidence>
<sequence length="564" mass="64381">MLLTEAHLETPQAFGAAFILGVLVHIFVLRKGEWDLWTVKLIKTWATYEVTASLSLTQLYSFSVWQALSVTNKWFASFVTGLSISVLTYRAFFHRLNRFPGPFLARLSTLYATYLTVDEEHMYLEVQKLHEKYGPTEISIATPSSFRPIHAPSSPVIKSPFYGITHPWVMLLSERRKKEHAIRRKTWDRAFTTKGTEPFPASGDVRLPRAALRDYEHRVLKYTKLLTDRIDEAKGKPFNVALWVNFYTFDIMGNLAFGKSFDMLESGVEHNFFTESHKTQGFMGAFRRLVWLFPLVSSIPIVNSSFLAFQAYIRNQVETRRKNKPTEPDVFSSILEDYDAMEKPTKQDFDNLCGDAHLIVIAGSDTTSSSTTCLLHTLVLHPDVLAKLQAEIDEYKNTHDEYDLVSLSKLQYLQACIDESLRLYPVVPSGVPRMTPPEGMQLDGVYIPGDTIIHNPSYTMYRDERCFEKPNEFIPERWTTRPDLIKDASVYAPFSTGRGVCAGKQLGLMEMRYVLMDILSRYDIAFAPGTNPQAFIDGLRDCYTLELPRLDMVFTPRTGAKVEG</sequence>
<evidence type="ECO:0000256" key="8">
    <source>
        <dbReference type="ARBA" id="ARBA00023002"/>
    </source>
</evidence>
<dbReference type="PANTHER" id="PTHR24305:SF112">
    <property type="entry name" value="L-ORNITHINE-N5-MONOOXYGENASE (EUROFUNG)"/>
    <property type="match status" value="1"/>
</dbReference>
<dbReference type="GO" id="GO:0004497">
    <property type="term" value="F:monooxygenase activity"/>
    <property type="evidence" value="ECO:0007669"/>
    <property type="project" value="UniProtKB-KW"/>
</dbReference>
<organism evidence="14 15">
    <name type="scientific">Fusarium pseudocircinatum</name>
    <dbReference type="NCBI Taxonomy" id="56676"/>
    <lineage>
        <taxon>Eukaryota</taxon>
        <taxon>Fungi</taxon>
        <taxon>Dikarya</taxon>
        <taxon>Ascomycota</taxon>
        <taxon>Pezizomycotina</taxon>
        <taxon>Sordariomycetes</taxon>
        <taxon>Hypocreomycetidae</taxon>
        <taxon>Hypocreales</taxon>
        <taxon>Nectriaceae</taxon>
        <taxon>Fusarium</taxon>
        <taxon>Fusarium fujikuroi species complex</taxon>
    </lineage>
</organism>
<evidence type="ECO:0000256" key="2">
    <source>
        <dbReference type="ARBA" id="ARBA00004370"/>
    </source>
</evidence>
<dbReference type="SUPFAM" id="SSF48264">
    <property type="entry name" value="Cytochrome P450"/>
    <property type="match status" value="1"/>
</dbReference>
<evidence type="ECO:0000256" key="1">
    <source>
        <dbReference type="ARBA" id="ARBA00001971"/>
    </source>
</evidence>
<dbReference type="InterPro" id="IPR001128">
    <property type="entry name" value="Cyt_P450"/>
</dbReference>
<dbReference type="GO" id="GO:0005506">
    <property type="term" value="F:iron ion binding"/>
    <property type="evidence" value="ECO:0007669"/>
    <property type="project" value="InterPro"/>
</dbReference>
<dbReference type="GO" id="GO:0032259">
    <property type="term" value="P:methylation"/>
    <property type="evidence" value="ECO:0007669"/>
    <property type="project" value="UniProtKB-KW"/>
</dbReference>
<dbReference type="GO" id="GO:0008168">
    <property type="term" value="F:methyltransferase activity"/>
    <property type="evidence" value="ECO:0007669"/>
    <property type="project" value="UniProtKB-KW"/>
</dbReference>
<dbReference type="Pfam" id="PF00067">
    <property type="entry name" value="p450"/>
    <property type="match status" value="1"/>
</dbReference>
<evidence type="ECO:0000256" key="6">
    <source>
        <dbReference type="ARBA" id="ARBA00022723"/>
    </source>
</evidence>
<keyword evidence="9 12" id="KW-0408">Iron</keyword>
<accession>A0A8H5L7S2</accession>
<comment type="caution">
    <text evidence="14">The sequence shown here is derived from an EMBL/GenBank/DDBJ whole genome shotgun (WGS) entry which is preliminary data.</text>
</comment>
<evidence type="ECO:0000313" key="15">
    <source>
        <dbReference type="Proteomes" id="UP000546213"/>
    </source>
</evidence>
<dbReference type="PANTHER" id="PTHR24305">
    <property type="entry name" value="CYTOCHROME P450"/>
    <property type="match status" value="1"/>
</dbReference>
<evidence type="ECO:0000256" key="12">
    <source>
        <dbReference type="PIRSR" id="PIRSR602401-1"/>
    </source>
</evidence>
<keyword evidence="10" id="KW-0503">Monooxygenase</keyword>
<name>A0A8H5L7S2_9HYPO</name>
<feature type="transmembrane region" description="Helical" evidence="13">
    <location>
        <begin position="12"/>
        <end position="29"/>
    </location>
</feature>
<evidence type="ECO:0000256" key="3">
    <source>
        <dbReference type="ARBA" id="ARBA00010617"/>
    </source>
</evidence>
<comment type="similarity">
    <text evidence="3">Belongs to the cytochrome P450 family.</text>
</comment>
<dbReference type="InterPro" id="IPR036396">
    <property type="entry name" value="Cyt_P450_sf"/>
</dbReference>
<dbReference type="CDD" id="cd11061">
    <property type="entry name" value="CYP67-like"/>
    <property type="match status" value="1"/>
</dbReference>
<feature type="transmembrane region" description="Helical" evidence="13">
    <location>
        <begin position="74"/>
        <end position="93"/>
    </location>
</feature>
<keyword evidence="4 12" id="KW-0349">Heme</keyword>
<evidence type="ECO:0000256" key="10">
    <source>
        <dbReference type="ARBA" id="ARBA00023033"/>
    </source>
</evidence>
<dbReference type="GO" id="GO:0020037">
    <property type="term" value="F:heme binding"/>
    <property type="evidence" value="ECO:0007669"/>
    <property type="project" value="InterPro"/>
</dbReference>
<keyword evidence="8" id="KW-0560">Oxidoreductase</keyword>
<evidence type="ECO:0000256" key="9">
    <source>
        <dbReference type="ARBA" id="ARBA00023004"/>
    </source>
</evidence>
<keyword evidence="15" id="KW-1185">Reference proteome</keyword>
<dbReference type="EMBL" id="JAAOAS010000196">
    <property type="protein sequence ID" value="KAF5586354.1"/>
    <property type="molecule type" value="Genomic_DNA"/>
</dbReference>
<dbReference type="InterPro" id="IPR002401">
    <property type="entry name" value="Cyt_P450_E_grp-I"/>
</dbReference>
<dbReference type="InterPro" id="IPR050121">
    <property type="entry name" value="Cytochrome_P450_monoxygenase"/>
</dbReference>
<evidence type="ECO:0000256" key="11">
    <source>
        <dbReference type="ARBA" id="ARBA00023136"/>
    </source>
</evidence>
<evidence type="ECO:0000313" key="14">
    <source>
        <dbReference type="EMBL" id="KAF5586354.1"/>
    </source>
</evidence>
<keyword evidence="14" id="KW-0808">Transferase</keyword>
<keyword evidence="6 12" id="KW-0479">Metal-binding</keyword>
<keyword evidence="7 13" id="KW-1133">Transmembrane helix</keyword>
<protein>
    <submittedName>
        <fullName evidence="14">Pisatin demethylase cytochrome P450</fullName>
    </submittedName>
</protein>